<organism evidence="3">
    <name type="scientific">Sarcoptes scabiei</name>
    <name type="common">Itch mite</name>
    <name type="synonym">Acarus scabiei</name>
    <dbReference type="NCBI Taxonomy" id="52283"/>
    <lineage>
        <taxon>Eukaryota</taxon>
        <taxon>Metazoa</taxon>
        <taxon>Ecdysozoa</taxon>
        <taxon>Arthropoda</taxon>
        <taxon>Chelicerata</taxon>
        <taxon>Arachnida</taxon>
        <taxon>Acari</taxon>
        <taxon>Acariformes</taxon>
        <taxon>Sarcoptiformes</taxon>
        <taxon>Astigmata</taxon>
        <taxon>Psoroptidia</taxon>
        <taxon>Sarcoptoidea</taxon>
        <taxon>Sarcoptidae</taxon>
        <taxon>Sarcoptinae</taxon>
        <taxon>Sarcoptes</taxon>
    </lineage>
</organism>
<dbReference type="Pfam" id="PF01476">
    <property type="entry name" value="LysM"/>
    <property type="match status" value="1"/>
</dbReference>
<feature type="domain" description="LysM" evidence="2">
    <location>
        <begin position="53"/>
        <end position="97"/>
    </location>
</feature>
<evidence type="ECO:0000313" key="4">
    <source>
        <dbReference type="EnsemblMetazoa" id="KAF7492296.1"/>
    </source>
</evidence>
<feature type="transmembrane region" description="Helical" evidence="1">
    <location>
        <begin position="226"/>
        <end position="246"/>
    </location>
</feature>
<keyword evidence="1" id="KW-0472">Membrane</keyword>
<keyword evidence="1" id="KW-1133">Transmembrane helix</keyword>
<dbReference type="SMART" id="SM00257">
    <property type="entry name" value="LysM"/>
    <property type="match status" value="1"/>
</dbReference>
<name>A0A834R912_SARSC</name>
<dbReference type="PANTHER" id="PTHR20932:SF13">
    <property type="entry name" value="LD36653P"/>
    <property type="match status" value="1"/>
</dbReference>
<dbReference type="InterPro" id="IPR018392">
    <property type="entry name" value="LysM"/>
</dbReference>
<sequence>MYQRLINEDDDHKYHDRNAYEFKNLSSSNDYSRRTSHETYSFFGINPNKNDWIEHKIIANDTLQGIALRYNCSITQLKRINHIRSDQDFYVLKVIRVPVMKHGIFTELNDQDVDDDVNAQQKNCQLIDFSNDQNSQSVATKTQVIQIGISKYLNKDQHDEKMTKFLDNLKTDLEEIRRFNESKMDSDLILTTSSTTIDNDQNRQDNLEGRAKIINSCDGSDFGIQWKYLIVCFIFICCLVPLYILYNLEHHNSTHHHYH</sequence>
<keyword evidence="5" id="KW-1185">Reference proteome</keyword>
<accession>A0A834R912</accession>
<dbReference type="InterPro" id="IPR045030">
    <property type="entry name" value="LYSM1-4"/>
</dbReference>
<dbReference type="Proteomes" id="UP000070412">
    <property type="component" value="Unassembled WGS sequence"/>
</dbReference>
<dbReference type="SUPFAM" id="SSF54106">
    <property type="entry name" value="LysM domain"/>
    <property type="match status" value="1"/>
</dbReference>
<reference evidence="3" key="2">
    <citation type="submission" date="2020-01" db="EMBL/GenBank/DDBJ databases">
        <authorList>
            <person name="Korhonen P.K.K."/>
            <person name="Guangxu M.G."/>
            <person name="Wang T.W."/>
            <person name="Stroehlein A.J.S."/>
            <person name="Young N.D."/>
            <person name="Ang C.-S.A."/>
            <person name="Fernando D.W.F."/>
            <person name="Lu H.L."/>
            <person name="Taylor S.T."/>
            <person name="Ehtesham M.E.M."/>
            <person name="Najaraj S.H.N."/>
            <person name="Harsha G.H.G."/>
            <person name="Madugundu A.M."/>
            <person name="Renuse S.R."/>
            <person name="Holt D.H."/>
            <person name="Pandey A.P."/>
            <person name="Papenfuss A.P."/>
            <person name="Gasser R.B.G."/>
            <person name="Fischer K.F."/>
        </authorList>
    </citation>
    <scope>NUCLEOTIDE SEQUENCE</scope>
    <source>
        <strain evidence="3">SSS_KF_BRIS2020</strain>
    </source>
</reference>
<dbReference type="PROSITE" id="PS51782">
    <property type="entry name" value="LYSM"/>
    <property type="match status" value="1"/>
</dbReference>
<dbReference type="CDD" id="cd00118">
    <property type="entry name" value="LysM"/>
    <property type="match status" value="1"/>
</dbReference>
<gene>
    <name evidence="3" type="ORF">SSS_8622</name>
</gene>
<dbReference type="OrthoDB" id="538216at2759"/>
<reference evidence="4" key="3">
    <citation type="submission" date="2022-06" db="UniProtKB">
        <authorList>
            <consortium name="EnsemblMetazoa"/>
        </authorList>
    </citation>
    <scope>IDENTIFICATION</scope>
</reference>
<evidence type="ECO:0000313" key="3">
    <source>
        <dbReference type="EMBL" id="KAF7492296.1"/>
    </source>
</evidence>
<proteinExistence type="predicted"/>
<dbReference type="PANTHER" id="PTHR20932">
    <property type="entry name" value="LYSM AND PUTATIVE PEPTIDOGLYCAN-BINDING DOMAIN-CONTAINING PROTEIN"/>
    <property type="match status" value="1"/>
</dbReference>
<protein>
    <submittedName>
        <fullName evidence="3">LysM and putative peptidoglycan-binding domain-containing protein 4</fullName>
    </submittedName>
</protein>
<dbReference type="AlphaFoldDB" id="A0A834R912"/>
<evidence type="ECO:0000313" key="5">
    <source>
        <dbReference type="Proteomes" id="UP000070412"/>
    </source>
</evidence>
<dbReference type="EnsemblMetazoa" id="SSS_8622s_mrna">
    <property type="protein sequence ID" value="KAF7492296.1"/>
    <property type="gene ID" value="SSS_8622"/>
</dbReference>
<dbReference type="Gene3D" id="3.10.350.10">
    <property type="entry name" value="LysM domain"/>
    <property type="match status" value="1"/>
</dbReference>
<dbReference type="EMBL" id="WVUK01000056">
    <property type="protein sequence ID" value="KAF7492296.1"/>
    <property type="molecule type" value="Genomic_DNA"/>
</dbReference>
<evidence type="ECO:0000256" key="1">
    <source>
        <dbReference type="SAM" id="Phobius"/>
    </source>
</evidence>
<reference evidence="5" key="1">
    <citation type="journal article" date="2020" name="PLoS Negl. Trop. Dis.">
        <title>High-quality nuclear genome for Sarcoptes scabiei-A critical resource for a neglected parasite.</title>
        <authorList>
            <person name="Korhonen P.K."/>
            <person name="Gasser R.B."/>
            <person name="Ma G."/>
            <person name="Wang T."/>
            <person name="Stroehlein A.J."/>
            <person name="Young N.D."/>
            <person name="Ang C.S."/>
            <person name="Fernando D.D."/>
            <person name="Lu H.C."/>
            <person name="Taylor S."/>
            <person name="Reynolds S.L."/>
            <person name="Mofiz E."/>
            <person name="Najaraj S.H."/>
            <person name="Gowda H."/>
            <person name="Madugundu A."/>
            <person name="Renuse S."/>
            <person name="Holt D."/>
            <person name="Pandey A."/>
            <person name="Papenfuss A.T."/>
            <person name="Fischer K."/>
        </authorList>
    </citation>
    <scope>NUCLEOTIDE SEQUENCE [LARGE SCALE GENOMIC DNA]</scope>
</reference>
<dbReference type="OMA" id="IALQFCC"/>
<evidence type="ECO:0000259" key="2">
    <source>
        <dbReference type="PROSITE" id="PS51782"/>
    </source>
</evidence>
<dbReference type="InterPro" id="IPR036779">
    <property type="entry name" value="LysM_dom_sf"/>
</dbReference>
<keyword evidence="1" id="KW-0812">Transmembrane</keyword>